<organism evidence="2 3">
    <name type="scientific">Shewanella violacea (strain JCM 10179 / CIP 106290 / LMG 19151 / DSS12)</name>
    <dbReference type="NCBI Taxonomy" id="637905"/>
    <lineage>
        <taxon>Bacteria</taxon>
        <taxon>Pseudomonadati</taxon>
        <taxon>Pseudomonadota</taxon>
        <taxon>Gammaproteobacteria</taxon>
        <taxon>Alteromonadales</taxon>
        <taxon>Shewanellaceae</taxon>
        <taxon>Shewanella</taxon>
    </lineage>
</organism>
<keyword evidence="1" id="KW-0472">Membrane</keyword>
<keyword evidence="1" id="KW-0812">Transmembrane</keyword>
<dbReference type="EMBL" id="AP011177">
    <property type="protein sequence ID" value="BAJ00831.1"/>
    <property type="molecule type" value="Genomic_DNA"/>
</dbReference>
<keyword evidence="1" id="KW-1133">Transmembrane helix</keyword>
<reference evidence="3" key="1">
    <citation type="journal article" date="2010" name="Mol. Biosyst.">
        <title>Complete genome sequence and comparative analysis of Shewanella violacea, a psychrophilic and piezophilic bacterium from deep sea floor sediments.</title>
        <authorList>
            <person name="Aono E."/>
            <person name="Baba T."/>
            <person name="Ara T."/>
            <person name="Nishi T."/>
            <person name="Nakamichi T."/>
            <person name="Inamoto E."/>
            <person name="Toyonaga H."/>
            <person name="Hasegawa M."/>
            <person name="Takai Y."/>
            <person name="Okumura Y."/>
            <person name="Baba M."/>
            <person name="Tomita M."/>
            <person name="Kato C."/>
            <person name="Oshima T."/>
            <person name="Nakasone K."/>
            <person name="Mori H."/>
        </authorList>
    </citation>
    <scope>NUCLEOTIDE SEQUENCE [LARGE SCALE GENOMIC DNA]</scope>
    <source>
        <strain evidence="3">JCM 10179 / CIP 106290 / LMG 19151 / DSS12</strain>
    </source>
</reference>
<dbReference type="InterPro" id="IPR010718">
    <property type="entry name" value="DUF1294"/>
</dbReference>
<dbReference type="Pfam" id="PF06961">
    <property type="entry name" value="DUF1294"/>
    <property type="match status" value="1"/>
</dbReference>
<evidence type="ECO:0000256" key="1">
    <source>
        <dbReference type="SAM" id="Phobius"/>
    </source>
</evidence>
<protein>
    <submittedName>
        <fullName evidence="2">Membrane protein, putative</fullName>
    </submittedName>
</protein>
<sequence length="168" mass="19365">MIFFYWQNTSQMRKTQRSMNWKLSISDTLTLFFRPFPMSKRSMTRKTQTGAAKIIALSFLALVAVSVFFERLPLAVLFIYLVVSVITFIAYARDKSAAREGRWRTKESTLQLLALSCGWPGALMAQQYLRHKSQKLSFRVCLWGMITLNSAGLFWMISPQGQAFLPIF</sequence>
<feature type="transmembrane region" description="Helical" evidence="1">
    <location>
        <begin position="50"/>
        <end position="69"/>
    </location>
</feature>
<dbReference type="Proteomes" id="UP000002350">
    <property type="component" value="Chromosome"/>
</dbReference>
<feature type="transmembrane region" description="Helical" evidence="1">
    <location>
        <begin position="75"/>
        <end position="92"/>
    </location>
</feature>
<proteinExistence type="predicted"/>
<dbReference type="KEGG" id="svo:SVI_0860"/>
<name>D4ZGN2_SHEVD</name>
<dbReference type="AlphaFoldDB" id="D4ZGN2"/>
<accession>D4ZGN2</accession>
<evidence type="ECO:0000313" key="2">
    <source>
        <dbReference type="EMBL" id="BAJ00831.1"/>
    </source>
</evidence>
<evidence type="ECO:0000313" key="3">
    <source>
        <dbReference type="Proteomes" id="UP000002350"/>
    </source>
</evidence>
<dbReference type="STRING" id="637905.SVI_0860"/>
<gene>
    <name evidence="2" type="ordered locus">SVI_0860</name>
</gene>
<feature type="transmembrane region" description="Helical" evidence="1">
    <location>
        <begin position="136"/>
        <end position="157"/>
    </location>
</feature>
<dbReference type="eggNOG" id="COG3326">
    <property type="taxonomic scope" value="Bacteria"/>
</dbReference>
<dbReference type="HOGENOM" id="CLU_091970_1_0_6"/>
<keyword evidence="3" id="KW-1185">Reference proteome</keyword>